<dbReference type="Proteomes" id="UP000281985">
    <property type="component" value="Unassembled WGS sequence"/>
</dbReference>
<reference evidence="1 2" key="1">
    <citation type="submission" date="2018-10" db="EMBL/GenBank/DDBJ databases">
        <title>Dokdonia luteus sp. nov., isolated from sea water.</title>
        <authorList>
            <person name="Zhou L.Y."/>
            <person name="Du Z.J."/>
        </authorList>
    </citation>
    <scope>NUCLEOTIDE SEQUENCE [LARGE SCALE GENOMIC DNA]</scope>
    <source>
        <strain evidence="1 2">SH27</strain>
    </source>
</reference>
<comment type="caution">
    <text evidence="1">The sequence shown here is derived from an EMBL/GenBank/DDBJ whole genome shotgun (WGS) entry which is preliminary data.</text>
</comment>
<evidence type="ECO:0000313" key="1">
    <source>
        <dbReference type="EMBL" id="RMB59508.1"/>
    </source>
</evidence>
<sequence>MLPNFRLSNDKPLSERFRNKGMDTFHDAIRYVQKLPYGRNSSTRKASIILTEGKGTCSTKHACLKTLAEENEINSIDFNLAIYSMNGENTPGVGQVLKKYNLDYILEAHTYLSYDSERFDYTFQKANNRAWEKDILIEIPIDADQVGSWKKEYHQSVLKSWIKREKMPYSLDEIWDIREECIKALSPREV</sequence>
<evidence type="ECO:0000313" key="2">
    <source>
        <dbReference type="Proteomes" id="UP000281985"/>
    </source>
</evidence>
<protein>
    <submittedName>
        <fullName evidence="1">Uncharacterized protein</fullName>
    </submittedName>
</protein>
<name>A0A3M0G4L2_9FLAO</name>
<keyword evidence="2" id="KW-1185">Reference proteome</keyword>
<proteinExistence type="predicted"/>
<dbReference type="AlphaFoldDB" id="A0A3M0G4L2"/>
<gene>
    <name evidence="1" type="ORF">EAX61_07950</name>
</gene>
<organism evidence="1 2">
    <name type="scientific">Dokdonia sinensis</name>
    <dbReference type="NCBI Taxonomy" id="2479847"/>
    <lineage>
        <taxon>Bacteria</taxon>
        <taxon>Pseudomonadati</taxon>
        <taxon>Bacteroidota</taxon>
        <taxon>Flavobacteriia</taxon>
        <taxon>Flavobacteriales</taxon>
        <taxon>Flavobacteriaceae</taxon>
        <taxon>Dokdonia</taxon>
    </lineage>
</organism>
<dbReference type="EMBL" id="REFV01000006">
    <property type="protein sequence ID" value="RMB59508.1"/>
    <property type="molecule type" value="Genomic_DNA"/>
</dbReference>
<accession>A0A3M0G4L2</accession>